<evidence type="ECO:0000313" key="2">
    <source>
        <dbReference type="EMBL" id="EJF46564.1"/>
    </source>
</evidence>
<dbReference type="Gene3D" id="3.40.50.1820">
    <property type="entry name" value="alpha/beta hydrolase"/>
    <property type="match status" value="1"/>
</dbReference>
<gene>
    <name evidence="2" type="ORF">HMPREF1318_2118</name>
</gene>
<keyword evidence="1" id="KW-1133">Transmembrane helix</keyword>
<dbReference type="PANTHER" id="PTHR48098:SF1">
    <property type="entry name" value="DIACYLGLYCEROL ACYLTRANSFERASE_MYCOLYLTRANSFERASE AG85A"/>
    <property type="match status" value="1"/>
</dbReference>
<feature type="transmembrane region" description="Helical" evidence="1">
    <location>
        <begin position="467"/>
        <end position="492"/>
    </location>
</feature>
<dbReference type="GO" id="GO:0016747">
    <property type="term" value="F:acyltransferase activity, transferring groups other than amino-acyl groups"/>
    <property type="evidence" value="ECO:0007669"/>
    <property type="project" value="TreeGrafter"/>
</dbReference>
<dbReference type="RefSeq" id="WP_008730505.1">
    <property type="nucleotide sequence ID" value="NZ_AKFT01000056.1"/>
</dbReference>
<dbReference type="OrthoDB" id="3723842at2"/>
<dbReference type="EMBL" id="AKFT01000056">
    <property type="protein sequence ID" value="EJF46564.1"/>
    <property type="molecule type" value="Genomic_DNA"/>
</dbReference>
<keyword evidence="3" id="KW-1185">Reference proteome</keyword>
<dbReference type="SUPFAM" id="SSF53474">
    <property type="entry name" value="alpha/beta-Hydrolases"/>
    <property type="match status" value="1"/>
</dbReference>
<dbReference type="PANTHER" id="PTHR48098">
    <property type="entry name" value="ENTEROCHELIN ESTERASE-RELATED"/>
    <property type="match status" value="1"/>
</dbReference>
<dbReference type="InterPro" id="IPR029058">
    <property type="entry name" value="AB_hydrolase_fold"/>
</dbReference>
<reference evidence="2 3" key="1">
    <citation type="submission" date="2012-05" db="EMBL/GenBank/DDBJ databases">
        <authorList>
            <person name="Harkins D.M."/>
            <person name="Madupu R."/>
            <person name="Durkin A.S."/>
            <person name="Torralba M."/>
            <person name="Methe B."/>
            <person name="Sutton G.G."/>
            <person name="Nelson K.E."/>
        </authorList>
    </citation>
    <scope>NUCLEOTIDE SEQUENCE [LARGE SCALE GENOMIC DNA]</scope>
    <source>
        <strain evidence="2 3">F0489</strain>
    </source>
</reference>
<organism evidence="2 3">
    <name type="scientific">Actinomyces massiliensis F0489</name>
    <dbReference type="NCBI Taxonomy" id="1125718"/>
    <lineage>
        <taxon>Bacteria</taxon>
        <taxon>Bacillati</taxon>
        <taxon>Actinomycetota</taxon>
        <taxon>Actinomycetes</taxon>
        <taxon>Actinomycetales</taxon>
        <taxon>Actinomycetaceae</taxon>
        <taxon>Actinomyces</taxon>
    </lineage>
</organism>
<dbReference type="PATRIC" id="fig|1125718.3.peg.811"/>
<feature type="transmembrane region" description="Helical" evidence="1">
    <location>
        <begin position="54"/>
        <end position="72"/>
    </location>
</feature>
<keyword evidence="1" id="KW-0812">Transmembrane</keyword>
<dbReference type="Pfam" id="PF00756">
    <property type="entry name" value="Esterase"/>
    <property type="match status" value="1"/>
</dbReference>
<feature type="transmembrane region" description="Helical" evidence="1">
    <location>
        <begin position="12"/>
        <end position="33"/>
    </location>
</feature>
<protein>
    <submittedName>
        <fullName evidence="2">Putative esterase</fullName>
    </submittedName>
</protein>
<dbReference type="eggNOG" id="COG0627">
    <property type="taxonomic scope" value="Bacteria"/>
</dbReference>
<keyword evidence="1" id="KW-0472">Membrane</keyword>
<dbReference type="Proteomes" id="UP000002941">
    <property type="component" value="Unassembled WGS sequence"/>
</dbReference>
<comment type="caution">
    <text evidence="2">The sequence shown here is derived from an EMBL/GenBank/DDBJ whole genome shotgun (WGS) entry which is preliminary data.</text>
</comment>
<proteinExistence type="predicted"/>
<dbReference type="InterPro" id="IPR050583">
    <property type="entry name" value="Mycobacterial_A85_antigen"/>
</dbReference>
<dbReference type="AlphaFoldDB" id="J0NHJ3"/>
<name>J0NHJ3_9ACTO</name>
<evidence type="ECO:0000256" key="1">
    <source>
        <dbReference type="SAM" id="Phobius"/>
    </source>
</evidence>
<feature type="transmembrane region" description="Helical" evidence="1">
    <location>
        <begin position="420"/>
        <end position="438"/>
    </location>
</feature>
<dbReference type="InterPro" id="IPR000801">
    <property type="entry name" value="Esterase-like"/>
</dbReference>
<evidence type="ECO:0000313" key="3">
    <source>
        <dbReference type="Proteomes" id="UP000002941"/>
    </source>
</evidence>
<accession>J0NHJ3</accession>
<sequence>MTAIKGVSLESGYLLSVMVVLLVCAVLLGALLLGRAGGARRSRSGRVSRWGAGALAVVLPSLMVLAVGGLIVNRAGHYLTTVGDIFGSLSSQSTGTGNVLPLATSEELDEPPADAWKATFGDGGDGSRVTTWTGPISGINLQVKVILPSGYKADDGRTYAVIEELHGYTGTPDSMIDGLQSPESLQAAIDAGRIPPTIIVIPSLDVDDNPHDCANLQGRPAVGTWAAQEIPRMVQASFPNVAADRQAWMIMGISSGAYCAAWTAIENSDQFGSAGAISAFNEPIEGGLANSGRWIAEKYTLSTMLAEHDPSDTRFYIMGAQDDPLGSAQTAWRMADAVREPDSVTADTPETGGHAWPLWAERFQTMLQWWGQDPRLWSAVGLEAPSSPHADDAVASIVDTPVSERGDVSSAVKPLSPVGLPVRILAGLIALAGVVALLRWGPRLVPGVASEGDDGARSVWAMRIGLFAARAVAVLAAAVLVAAALGLVGNAIGGFYTTWHDLGSVVTDA</sequence>